<dbReference type="RefSeq" id="WP_013024804.1">
    <property type="nucleotide sequence ID" value="NC_013956.2"/>
</dbReference>
<gene>
    <name evidence="1" type="ordered locus">PANA_0912</name>
</gene>
<evidence type="ECO:0000313" key="1">
    <source>
        <dbReference type="EMBL" id="ADD76079.1"/>
    </source>
</evidence>
<name>D4GL33_PANAM</name>
<protein>
    <submittedName>
        <fullName evidence="1">Uncharacterized protein</fullName>
    </submittedName>
</protein>
<dbReference type="HOGENOM" id="CLU_3046167_0_0_6"/>
<dbReference type="Proteomes" id="UP000001702">
    <property type="component" value="Chromosome"/>
</dbReference>
<dbReference type="AlphaFoldDB" id="D4GL33"/>
<organism evidence="1 2">
    <name type="scientific">Pantoea ananatis (strain LMG 20103)</name>
    <dbReference type="NCBI Taxonomy" id="706191"/>
    <lineage>
        <taxon>Bacteria</taxon>
        <taxon>Pseudomonadati</taxon>
        <taxon>Pseudomonadota</taxon>
        <taxon>Gammaproteobacteria</taxon>
        <taxon>Enterobacterales</taxon>
        <taxon>Erwiniaceae</taxon>
        <taxon>Pantoea</taxon>
    </lineage>
</organism>
<proteinExistence type="predicted"/>
<keyword evidence="2" id="KW-1185">Reference proteome</keyword>
<sequence>MPPPAEPEVLAQLRKACKNISARKQEQIAAFITAVITPEKRLPRNGKPEWQGGVKR</sequence>
<reference evidence="1 2" key="1">
    <citation type="journal article" date="2010" name="J. Bacteriol.">
        <title>Genome sequence of Pantoea ananatis LMG20103, the causative agent of Eucalyptus blight and dieback.</title>
        <authorList>
            <person name="De Maayer P."/>
            <person name="Chan W.Y."/>
            <person name="Venter S.N."/>
            <person name="Toth I.K."/>
            <person name="Birch P.R."/>
            <person name="Joubert F."/>
            <person name="Coutinho T.A."/>
        </authorList>
    </citation>
    <scope>NUCLEOTIDE SEQUENCE [LARGE SCALE GENOMIC DNA]</scope>
    <source>
        <strain evidence="1 2">LMG 20103</strain>
    </source>
</reference>
<dbReference type="EMBL" id="CP001875">
    <property type="protein sequence ID" value="ADD76079.1"/>
    <property type="molecule type" value="Genomic_DNA"/>
</dbReference>
<dbReference type="KEGG" id="pam:PANA_0912"/>
<accession>D4GL33</accession>
<evidence type="ECO:0000313" key="2">
    <source>
        <dbReference type="Proteomes" id="UP000001702"/>
    </source>
</evidence>